<evidence type="ECO:0000313" key="2">
    <source>
        <dbReference type="EMBL" id="MPR32599.1"/>
    </source>
</evidence>
<proteinExistence type="predicted"/>
<name>A0A7C9BNG6_9BACT</name>
<organism evidence="2 3">
    <name type="scientific">Salmonirosea aquatica</name>
    <dbReference type="NCBI Taxonomy" id="2654236"/>
    <lineage>
        <taxon>Bacteria</taxon>
        <taxon>Pseudomonadati</taxon>
        <taxon>Bacteroidota</taxon>
        <taxon>Cytophagia</taxon>
        <taxon>Cytophagales</taxon>
        <taxon>Spirosomataceae</taxon>
        <taxon>Salmonirosea</taxon>
    </lineage>
</organism>
<feature type="transmembrane region" description="Helical" evidence="1">
    <location>
        <begin position="88"/>
        <end position="107"/>
    </location>
</feature>
<dbReference type="Pfam" id="PF15071">
    <property type="entry name" value="TMEM220"/>
    <property type="match status" value="1"/>
</dbReference>
<dbReference type="AlphaFoldDB" id="A0A7C9BNG6"/>
<keyword evidence="1" id="KW-0812">Transmembrane</keyword>
<feature type="transmembrane region" description="Helical" evidence="1">
    <location>
        <begin position="50"/>
        <end position="68"/>
    </location>
</feature>
<dbReference type="EMBL" id="WHLY01000002">
    <property type="protein sequence ID" value="MPR32599.1"/>
    <property type="molecule type" value="Genomic_DNA"/>
</dbReference>
<evidence type="ECO:0000313" key="3">
    <source>
        <dbReference type="Proteomes" id="UP000479293"/>
    </source>
</evidence>
<feature type="transmembrane region" description="Helical" evidence="1">
    <location>
        <begin position="28"/>
        <end position="43"/>
    </location>
</feature>
<dbReference type="InterPro" id="IPR029377">
    <property type="entry name" value="TMEM220"/>
</dbReference>
<protein>
    <recommendedName>
        <fullName evidence="4">Transmembrane family 220, helix</fullName>
    </recommendedName>
</protein>
<dbReference type="Proteomes" id="UP000479293">
    <property type="component" value="Unassembled WGS sequence"/>
</dbReference>
<reference evidence="2 3" key="1">
    <citation type="submission" date="2019-10" db="EMBL/GenBank/DDBJ databases">
        <title>Draft Genome Sequence of Cytophagaceae sp. SJW1-29.</title>
        <authorList>
            <person name="Choi A."/>
        </authorList>
    </citation>
    <scope>NUCLEOTIDE SEQUENCE [LARGE SCALE GENOMIC DNA]</scope>
    <source>
        <strain evidence="2 3">SJW1-29</strain>
    </source>
</reference>
<gene>
    <name evidence="2" type="ORF">GBK04_04350</name>
</gene>
<accession>A0A7C9BNG6</accession>
<evidence type="ECO:0008006" key="4">
    <source>
        <dbReference type="Google" id="ProtNLM"/>
    </source>
</evidence>
<keyword evidence="3" id="KW-1185">Reference proteome</keyword>
<keyword evidence="1" id="KW-1133">Transmembrane helix</keyword>
<comment type="caution">
    <text evidence="2">The sequence shown here is derived from an EMBL/GenBank/DDBJ whole genome shotgun (WGS) entry which is preliminary data.</text>
</comment>
<evidence type="ECO:0000256" key="1">
    <source>
        <dbReference type="SAM" id="Phobius"/>
    </source>
</evidence>
<keyword evidence="1" id="KW-0472">Membrane</keyword>
<sequence>MKIVAIIFGLVFLLFSYFQFNDPDPQIWIPVYSAAALGCYMAYRELWPAWVFYIMAAVYAVGAVLQWPPAFEGIFFGDLAMKSLNIELARESLGLGICALVMAFLGWSTGRATTTPLP</sequence>